<dbReference type="InterPro" id="IPR006439">
    <property type="entry name" value="HAD-SF_hydro_IA"/>
</dbReference>
<dbReference type="PANTHER" id="PTHR46193">
    <property type="entry name" value="6-PHOSPHOGLUCONATE PHOSPHATASE"/>
    <property type="match status" value="1"/>
</dbReference>
<dbReference type="Gene3D" id="1.10.150.240">
    <property type="entry name" value="Putative phosphatase, domain 2"/>
    <property type="match status" value="1"/>
</dbReference>
<evidence type="ECO:0000256" key="4">
    <source>
        <dbReference type="ARBA" id="ARBA00022842"/>
    </source>
</evidence>
<dbReference type="SUPFAM" id="SSF56784">
    <property type="entry name" value="HAD-like"/>
    <property type="match status" value="1"/>
</dbReference>
<dbReference type="NCBIfam" id="TIGR01509">
    <property type="entry name" value="HAD-SF-IA-v3"/>
    <property type="match status" value="1"/>
</dbReference>
<evidence type="ECO:0000256" key="3">
    <source>
        <dbReference type="ARBA" id="ARBA00022723"/>
    </source>
</evidence>
<comment type="cofactor">
    <cofactor evidence="1">
        <name>Mg(2+)</name>
        <dbReference type="ChEBI" id="CHEBI:18420"/>
    </cofactor>
</comment>
<dbReference type="SFLD" id="SFLDG01129">
    <property type="entry name" value="C1.5:_HAD__Beta-PGM__Phosphata"/>
    <property type="match status" value="1"/>
</dbReference>
<gene>
    <name evidence="6" type="ORF">O0931_07155</name>
</gene>
<dbReference type="SFLD" id="SFLDG01135">
    <property type="entry name" value="C1.5.6:_HAD__Beta-PGM__Phospha"/>
    <property type="match status" value="1"/>
</dbReference>
<evidence type="ECO:0000256" key="2">
    <source>
        <dbReference type="ARBA" id="ARBA00006171"/>
    </source>
</evidence>
<dbReference type="Gene3D" id="3.40.50.1000">
    <property type="entry name" value="HAD superfamily/HAD-like"/>
    <property type="match status" value="1"/>
</dbReference>
<evidence type="ECO:0000256" key="1">
    <source>
        <dbReference type="ARBA" id="ARBA00001946"/>
    </source>
</evidence>
<dbReference type="InterPro" id="IPR023198">
    <property type="entry name" value="PGP-like_dom2"/>
</dbReference>
<dbReference type="PANTHER" id="PTHR46193:SF18">
    <property type="entry name" value="HEXITOL PHOSPHATASE B"/>
    <property type="match status" value="1"/>
</dbReference>
<evidence type="ECO:0000313" key="7">
    <source>
        <dbReference type="Proteomes" id="UP001144341"/>
    </source>
</evidence>
<dbReference type="RefSeq" id="WP_269414871.1">
    <property type="nucleotide sequence ID" value="NZ_JAPWGL010000002.1"/>
</dbReference>
<keyword evidence="3" id="KW-0479">Metal-binding</keyword>
<accession>A0ABT4KVX1</accession>
<organism evidence="6 7">
    <name type="scientific">Pedobacter rhodius</name>
    <dbReference type="NCBI Taxonomy" id="3004098"/>
    <lineage>
        <taxon>Bacteria</taxon>
        <taxon>Pseudomonadati</taxon>
        <taxon>Bacteroidota</taxon>
        <taxon>Sphingobacteriia</taxon>
        <taxon>Sphingobacteriales</taxon>
        <taxon>Sphingobacteriaceae</taxon>
        <taxon>Pedobacter</taxon>
    </lineage>
</organism>
<keyword evidence="5" id="KW-0119">Carbohydrate metabolism</keyword>
<keyword evidence="4" id="KW-0460">Magnesium</keyword>
<comment type="caution">
    <text evidence="6">The sequence shown here is derived from an EMBL/GenBank/DDBJ whole genome shotgun (WGS) entry which is preliminary data.</text>
</comment>
<dbReference type="SFLD" id="SFLDS00003">
    <property type="entry name" value="Haloacid_Dehalogenase"/>
    <property type="match status" value="1"/>
</dbReference>
<dbReference type="InterPro" id="IPR041492">
    <property type="entry name" value="HAD_2"/>
</dbReference>
<dbReference type="InterPro" id="IPR023214">
    <property type="entry name" value="HAD_sf"/>
</dbReference>
<reference evidence="6" key="1">
    <citation type="submission" date="2022-12" db="EMBL/GenBank/DDBJ databases">
        <title>Genome sequence of SJ11.</title>
        <authorList>
            <person name="Woo H."/>
        </authorList>
    </citation>
    <scope>NUCLEOTIDE SEQUENCE</scope>
    <source>
        <strain evidence="6">SJ11</strain>
    </source>
</reference>
<keyword evidence="7" id="KW-1185">Reference proteome</keyword>
<dbReference type="Proteomes" id="UP001144341">
    <property type="component" value="Unassembled WGS sequence"/>
</dbReference>
<proteinExistence type="inferred from homology"/>
<dbReference type="InterPro" id="IPR051600">
    <property type="entry name" value="Beta-PGM-like"/>
</dbReference>
<protein>
    <submittedName>
        <fullName evidence="6">HAD family phosphatase</fullName>
    </submittedName>
</protein>
<comment type="similarity">
    <text evidence="2">Belongs to the HAD-like hydrolase superfamily. CbbY/CbbZ/Gph/YieH family.</text>
</comment>
<dbReference type="EMBL" id="JAPWGL010000002">
    <property type="protein sequence ID" value="MCZ4223071.1"/>
    <property type="molecule type" value="Genomic_DNA"/>
</dbReference>
<evidence type="ECO:0000256" key="5">
    <source>
        <dbReference type="ARBA" id="ARBA00023277"/>
    </source>
</evidence>
<evidence type="ECO:0000313" key="6">
    <source>
        <dbReference type="EMBL" id="MCZ4223071.1"/>
    </source>
</evidence>
<dbReference type="Pfam" id="PF13419">
    <property type="entry name" value="HAD_2"/>
    <property type="match status" value="1"/>
</dbReference>
<name>A0ABT4KVX1_9SPHI</name>
<dbReference type="CDD" id="cd07505">
    <property type="entry name" value="HAD_BPGM-like"/>
    <property type="match status" value="1"/>
</dbReference>
<sequence length="221" mass="24840">MHFKPKALLFDLNGTMIDDMDYHNKAWYKILNDDLNANISYEDVKKQMYGKNDELLKRVFGNTYFTQQQIDEISIKKEKIYQEDYLPDLCLIKGLNQFLIKAETSGILMAIGSAAIPFNIDFVLDGLNIRSYFKTIVSANDVKASKPNPETFLKGAEALGISPQSCLVLEDAPKGVEAALHAGMKCIVLNTAHDAAEFKNYPNVLKVVSDYTDPIFSELID</sequence>
<dbReference type="InterPro" id="IPR036412">
    <property type="entry name" value="HAD-like_sf"/>
</dbReference>